<accession>A0A8J6NI33</accession>
<dbReference type="Proteomes" id="UP000614469">
    <property type="component" value="Unassembled WGS sequence"/>
</dbReference>
<feature type="region of interest" description="Disordered" evidence="1">
    <location>
        <begin position="20"/>
        <end position="57"/>
    </location>
</feature>
<evidence type="ECO:0000313" key="2">
    <source>
        <dbReference type="EMBL" id="MBC8335751.1"/>
    </source>
</evidence>
<comment type="caution">
    <text evidence="2">The sequence shown here is derived from an EMBL/GenBank/DDBJ whole genome shotgun (WGS) entry which is preliminary data.</text>
</comment>
<dbReference type="EMBL" id="JACNJN010000121">
    <property type="protein sequence ID" value="MBC8335751.1"/>
    <property type="molecule type" value="Genomic_DNA"/>
</dbReference>
<sequence>MYSWNEDTTSWYGEKKYEYGEKGAGKREKSARRAASHGPRTYEKKSRPNEKIIDPHKSIKSTSKNPLIIAVDVTGSMSSWPYEIFDRLPLLYNTLSQYREDLEISFVAIGDAAVDTWPLQVTDFANGFDLEQLLGSLYGEGGGGDAPESYGLFAHWVNTHVEIPNAEEPPFLIVFGDIHMHEKVSKKFVHQYLGDRVQTDVDSFKAWEKVTQNWNTWFLRRPTGRRGDQVDQQWAKAIGEKKIFHIEDEQRAVDYAMGLVARAWGEFSDFQSNMLARQDQKKVDKLSKPIEMICPRCGGPIPVKAEGMFTCSFCGITLKI</sequence>
<organism evidence="2 3">
    <name type="scientific">Candidatus Desulfolinea nitratireducens</name>
    <dbReference type="NCBI Taxonomy" id="2841698"/>
    <lineage>
        <taxon>Bacteria</taxon>
        <taxon>Bacillati</taxon>
        <taxon>Chloroflexota</taxon>
        <taxon>Anaerolineae</taxon>
        <taxon>Anaerolineales</taxon>
        <taxon>Anaerolineales incertae sedis</taxon>
        <taxon>Candidatus Desulfolinea</taxon>
    </lineage>
</organism>
<gene>
    <name evidence="2" type="ORF">H8E29_10820</name>
</gene>
<proteinExistence type="predicted"/>
<evidence type="ECO:0008006" key="4">
    <source>
        <dbReference type="Google" id="ProtNLM"/>
    </source>
</evidence>
<feature type="compositionally biased region" description="Basic and acidic residues" evidence="1">
    <location>
        <begin position="40"/>
        <end position="57"/>
    </location>
</feature>
<protein>
    <recommendedName>
        <fullName evidence="4">VWA domain-containing protein</fullName>
    </recommendedName>
</protein>
<evidence type="ECO:0000313" key="3">
    <source>
        <dbReference type="Proteomes" id="UP000614469"/>
    </source>
</evidence>
<reference evidence="2 3" key="1">
    <citation type="submission" date="2020-08" db="EMBL/GenBank/DDBJ databases">
        <title>Bridging the membrane lipid divide: bacteria of the FCB group superphylum have the potential to synthesize archaeal ether lipids.</title>
        <authorList>
            <person name="Villanueva L."/>
            <person name="Von Meijenfeldt F.A.B."/>
            <person name="Westbye A.B."/>
            <person name="Yadav S."/>
            <person name="Hopmans E.C."/>
            <person name="Dutilh B.E."/>
            <person name="Sinninghe Damste J.S."/>
        </authorList>
    </citation>
    <scope>NUCLEOTIDE SEQUENCE [LARGE SCALE GENOMIC DNA]</scope>
    <source>
        <strain evidence="2">NIOZ-UU36</strain>
    </source>
</reference>
<dbReference type="AlphaFoldDB" id="A0A8J6NI33"/>
<name>A0A8J6NI33_9CHLR</name>
<evidence type="ECO:0000256" key="1">
    <source>
        <dbReference type="SAM" id="MobiDB-lite"/>
    </source>
</evidence>